<sequence>MHKTILLLLIGVAVVSAKFACPKNYCDNVKCNAVSCSSNQKYKEHGTFCGCCPACINIIKKGGSCLPLLLFGDEPAQIACDDGLKCDSNTFTCQ</sequence>
<keyword evidence="1" id="KW-0732">Signal</keyword>
<evidence type="ECO:0000313" key="3">
    <source>
        <dbReference type="Proteomes" id="UP000807504"/>
    </source>
</evidence>
<name>A0A8T0EX18_ARGBR</name>
<keyword evidence="3" id="KW-1185">Reference proteome</keyword>
<evidence type="ECO:0000256" key="1">
    <source>
        <dbReference type="SAM" id="SignalP"/>
    </source>
</evidence>
<reference evidence="2" key="1">
    <citation type="journal article" date="2020" name="bioRxiv">
        <title>Chromosome-level reference genome of the European wasp spider Argiope bruennichi: a resource for studies on range expansion and evolutionary adaptation.</title>
        <authorList>
            <person name="Sheffer M.M."/>
            <person name="Hoppe A."/>
            <person name="Krehenwinkel H."/>
            <person name="Uhl G."/>
            <person name="Kuss A.W."/>
            <person name="Jensen L."/>
            <person name="Jensen C."/>
            <person name="Gillespie R.G."/>
            <person name="Hoff K.J."/>
            <person name="Prost S."/>
        </authorList>
    </citation>
    <scope>NUCLEOTIDE SEQUENCE</scope>
</reference>
<reference evidence="2" key="2">
    <citation type="submission" date="2020-06" db="EMBL/GenBank/DDBJ databases">
        <authorList>
            <person name="Sheffer M."/>
        </authorList>
    </citation>
    <scope>NUCLEOTIDE SEQUENCE</scope>
</reference>
<accession>A0A8T0EX18</accession>
<dbReference type="AlphaFoldDB" id="A0A8T0EX18"/>
<protein>
    <submittedName>
        <fullName evidence="2">Uncharacterized protein</fullName>
    </submittedName>
</protein>
<feature type="chain" id="PRO_5035945967" evidence="1">
    <location>
        <begin position="18"/>
        <end position="94"/>
    </location>
</feature>
<dbReference type="EMBL" id="JABXBU010001863">
    <property type="protein sequence ID" value="KAF8782883.1"/>
    <property type="molecule type" value="Genomic_DNA"/>
</dbReference>
<dbReference type="InterPro" id="IPR021066">
    <property type="entry name" value="FPI1"/>
</dbReference>
<dbReference type="Gene3D" id="2.10.80.20">
    <property type="match status" value="1"/>
</dbReference>
<dbReference type="GO" id="GO:0030414">
    <property type="term" value="F:peptidase inhibitor activity"/>
    <property type="evidence" value="ECO:0007669"/>
    <property type="project" value="InterPro"/>
</dbReference>
<dbReference type="Pfam" id="PF12190">
    <property type="entry name" value="amfpi-1"/>
    <property type="match status" value="1"/>
</dbReference>
<proteinExistence type="predicted"/>
<dbReference type="Proteomes" id="UP000807504">
    <property type="component" value="Unassembled WGS sequence"/>
</dbReference>
<dbReference type="InterPro" id="IPR053741">
    <property type="entry name" value="Ser_Fungal_Prot_Inhib_sf"/>
</dbReference>
<comment type="caution">
    <text evidence="2">The sequence shown here is derived from an EMBL/GenBank/DDBJ whole genome shotgun (WGS) entry which is preliminary data.</text>
</comment>
<organism evidence="2 3">
    <name type="scientific">Argiope bruennichi</name>
    <name type="common">Wasp spider</name>
    <name type="synonym">Aranea bruennichi</name>
    <dbReference type="NCBI Taxonomy" id="94029"/>
    <lineage>
        <taxon>Eukaryota</taxon>
        <taxon>Metazoa</taxon>
        <taxon>Ecdysozoa</taxon>
        <taxon>Arthropoda</taxon>
        <taxon>Chelicerata</taxon>
        <taxon>Arachnida</taxon>
        <taxon>Araneae</taxon>
        <taxon>Araneomorphae</taxon>
        <taxon>Entelegynae</taxon>
        <taxon>Araneoidea</taxon>
        <taxon>Araneidae</taxon>
        <taxon>Argiope</taxon>
    </lineage>
</organism>
<evidence type="ECO:0000313" key="2">
    <source>
        <dbReference type="EMBL" id="KAF8782883.1"/>
    </source>
</evidence>
<feature type="signal peptide" evidence="1">
    <location>
        <begin position="1"/>
        <end position="17"/>
    </location>
</feature>
<gene>
    <name evidence="2" type="ORF">HNY73_013117</name>
</gene>